<dbReference type="InParanoid" id="A0A068V6A7"/>
<organism evidence="2 3">
    <name type="scientific">Coffea canephora</name>
    <name type="common">Robusta coffee</name>
    <dbReference type="NCBI Taxonomy" id="49390"/>
    <lineage>
        <taxon>Eukaryota</taxon>
        <taxon>Viridiplantae</taxon>
        <taxon>Streptophyta</taxon>
        <taxon>Embryophyta</taxon>
        <taxon>Tracheophyta</taxon>
        <taxon>Spermatophyta</taxon>
        <taxon>Magnoliopsida</taxon>
        <taxon>eudicotyledons</taxon>
        <taxon>Gunneridae</taxon>
        <taxon>Pentapetalae</taxon>
        <taxon>asterids</taxon>
        <taxon>lamiids</taxon>
        <taxon>Gentianales</taxon>
        <taxon>Rubiaceae</taxon>
        <taxon>Ixoroideae</taxon>
        <taxon>Gardenieae complex</taxon>
        <taxon>Bertiereae - Coffeeae clade</taxon>
        <taxon>Coffeeae</taxon>
        <taxon>Coffea</taxon>
    </lineage>
</organism>
<keyword evidence="3" id="KW-1185">Reference proteome</keyword>
<keyword evidence="1" id="KW-0472">Membrane</keyword>
<keyword evidence="1" id="KW-1133">Transmembrane helix</keyword>
<dbReference type="AlphaFoldDB" id="A0A068V6A7"/>
<dbReference type="EMBL" id="HG739182">
    <property type="protein sequence ID" value="CDP15423.1"/>
    <property type="molecule type" value="Genomic_DNA"/>
</dbReference>
<sequence>MYLLSRVFLKFPPLAPLFLPLLLCLNFILRSSLFLPLLLCLNFILRSSAAFTLFPPLQNIRSLIASSFFCIFSHSPVAEPTVSSIITRGVFICYICL</sequence>
<protein>
    <submittedName>
        <fullName evidence="2">Uncharacterized protein</fullName>
    </submittedName>
</protein>
<accession>A0A068V6A7</accession>
<dbReference type="Proteomes" id="UP000295252">
    <property type="component" value="Chromosome VIII"/>
</dbReference>
<proteinExistence type="predicted"/>
<evidence type="ECO:0000313" key="2">
    <source>
        <dbReference type="EMBL" id="CDP15423.1"/>
    </source>
</evidence>
<keyword evidence="1" id="KW-0812">Transmembrane</keyword>
<feature type="transmembrane region" description="Helical" evidence="1">
    <location>
        <begin position="7"/>
        <end position="28"/>
    </location>
</feature>
<dbReference type="Gramene" id="CDP15423">
    <property type="protein sequence ID" value="CDP15423"/>
    <property type="gene ID" value="GSCOC_T00043152001"/>
</dbReference>
<evidence type="ECO:0000256" key="1">
    <source>
        <dbReference type="SAM" id="Phobius"/>
    </source>
</evidence>
<gene>
    <name evidence="2" type="ORF">GSCOC_T00043152001</name>
</gene>
<name>A0A068V6A7_COFCA</name>
<evidence type="ECO:0000313" key="3">
    <source>
        <dbReference type="Proteomes" id="UP000295252"/>
    </source>
</evidence>
<reference evidence="3" key="1">
    <citation type="journal article" date="2014" name="Science">
        <title>The coffee genome provides insight into the convergent evolution of caffeine biosynthesis.</title>
        <authorList>
            <person name="Denoeud F."/>
            <person name="Carretero-Paulet L."/>
            <person name="Dereeper A."/>
            <person name="Droc G."/>
            <person name="Guyot R."/>
            <person name="Pietrella M."/>
            <person name="Zheng C."/>
            <person name="Alberti A."/>
            <person name="Anthony F."/>
            <person name="Aprea G."/>
            <person name="Aury J.M."/>
            <person name="Bento P."/>
            <person name="Bernard M."/>
            <person name="Bocs S."/>
            <person name="Campa C."/>
            <person name="Cenci A."/>
            <person name="Combes M.C."/>
            <person name="Crouzillat D."/>
            <person name="Da Silva C."/>
            <person name="Daddiego L."/>
            <person name="De Bellis F."/>
            <person name="Dussert S."/>
            <person name="Garsmeur O."/>
            <person name="Gayraud T."/>
            <person name="Guignon V."/>
            <person name="Jahn K."/>
            <person name="Jamilloux V."/>
            <person name="Joet T."/>
            <person name="Labadie K."/>
            <person name="Lan T."/>
            <person name="Leclercq J."/>
            <person name="Lepelley M."/>
            <person name="Leroy T."/>
            <person name="Li L.T."/>
            <person name="Librado P."/>
            <person name="Lopez L."/>
            <person name="Munoz A."/>
            <person name="Noel B."/>
            <person name="Pallavicini A."/>
            <person name="Perrotta G."/>
            <person name="Poncet V."/>
            <person name="Pot D."/>
            <person name="Priyono X."/>
            <person name="Rigoreau M."/>
            <person name="Rouard M."/>
            <person name="Rozas J."/>
            <person name="Tranchant-Dubreuil C."/>
            <person name="VanBuren R."/>
            <person name="Zhang Q."/>
            <person name="Andrade A.C."/>
            <person name="Argout X."/>
            <person name="Bertrand B."/>
            <person name="de Kochko A."/>
            <person name="Graziosi G."/>
            <person name="Henry R.J."/>
            <person name="Jayarama X."/>
            <person name="Ming R."/>
            <person name="Nagai C."/>
            <person name="Rounsley S."/>
            <person name="Sankoff D."/>
            <person name="Giuliano G."/>
            <person name="Albert V.A."/>
            <person name="Wincker P."/>
            <person name="Lashermes P."/>
        </authorList>
    </citation>
    <scope>NUCLEOTIDE SEQUENCE [LARGE SCALE GENOMIC DNA]</scope>
    <source>
        <strain evidence="3">cv. DH200-94</strain>
    </source>
</reference>